<dbReference type="CDD" id="cd14686">
    <property type="entry name" value="bZIP"/>
    <property type="match status" value="1"/>
</dbReference>
<feature type="region of interest" description="Disordered" evidence="2">
    <location>
        <begin position="1"/>
        <end position="20"/>
    </location>
</feature>
<dbReference type="RefSeq" id="XP_060459157.1">
    <property type="nucleotide sequence ID" value="XM_060602799.1"/>
</dbReference>
<evidence type="ECO:0000256" key="2">
    <source>
        <dbReference type="SAM" id="MobiDB-lite"/>
    </source>
</evidence>
<feature type="region of interest" description="Disordered" evidence="2">
    <location>
        <begin position="72"/>
        <end position="113"/>
    </location>
</feature>
<dbReference type="InterPro" id="IPR046347">
    <property type="entry name" value="bZIP_sf"/>
</dbReference>
<dbReference type="Pfam" id="PF07716">
    <property type="entry name" value="bZIP_2"/>
    <property type="match status" value="1"/>
</dbReference>
<keyword evidence="5" id="KW-1185">Reference proteome</keyword>
<dbReference type="InterPro" id="IPR004827">
    <property type="entry name" value="bZIP"/>
</dbReference>
<evidence type="ECO:0000313" key="4">
    <source>
        <dbReference type="EMBL" id="BEI93892.1"/>
    </source>
</evidence>
<feature type="domain" description="BZIP" evidence="3">
    <location>
        <begin position="384"/>
        <end position="419"/>
    </location>
</feature>
<organism evidence="4 5">
    <name type="scientific">Cutaneotrichosporon cavernicola</name>
    <dbReference type="NCBI Taxonomy" id="279322"/>
    <lineage>
        <taxon>Eukaryota</taxon>
        <taxon>Fungi</taxon>
        <taxon>Dikarya</taxon>
        <taxon>Basidiomycota</taxon>
        <taxon>Agaricomycotina</taxon>
        <taxon>Tremellomycetes</taxon>
        <taxon>Trichosporonales</taxon>
        <taxon>Trichosporonaceae</taxon>
        <taxon>Cutaneotrichosporon</taxon>
    </lineage>
</organism>
<dbReference type="GO" id="GO:0003700">
    <property type="term" value="F:DNA-binding transcription factor activity"/>
    <property type="evidence" value="ECO:0007669"/>
    <property type="project" value="InterPro"/>
</dbReference>
<dbReference type="Gene3D" id="1.20.5.170">
    <property type="match status" value="1"/>
</dbReference>
<gene>
    <name evidence="4" type="ORF">CcaverHIS019_0603510</name>
</gene>
<reference evidence="4" key="1">
    <citation type="journal article" date="2023" name="BMC Genomics">
        <title>Chromosome-level genome assemblies of Cutaneotrichosporon spp. (Trichosporonales, Basidiomycota) reveal imbalanced evolution between nucleotide sequences and chromosome synteny.</title>
        <authorList>
            <person name="Kobayashi Y."/>
            <person name="Kayamori A."/>
            <person name="Aoki K."/>
            <person name="Shiwa Y."/>
            <person name="Matsutani M."/>
            <person name="Fujita N."/>
            <person name="Sugita T."/>
            <person name="Iwasaki W."/>
            <person name="Tanaka N."/>
            <person name="Takashima M."/>
        </authorList>
    </citation>
    <scope>NUCLEOTIDE SEQUENCE</scope>
    <source>
        <strain evidence="4">HIS019</strain>
    </source>
</reference>
<dbReference type="GeneID" id="85497762"/>
<dbReference type="EMBL" id="AP028217">
    <property type="protein sequence ID" value="BEI93892.1"/>
    <property type="molecule type" value="Genomic_DNA"/>
</dbReference>
<feature type="compositionally biased region" description="Polar residues" evidence="2">
    <location>
        <begin position="91"/>
        <end position="105"/>
    </location>
</feature>
<name>A0AA48L8J7_9TREE</name>
<proteinExistence type="predicted"/>
<accession>A0AA48L8J7</accession>
<sequence length="439" mass="47285">MTSELNTTGTRLPRLPQNTPSKLYNLTNITNTTNINTTTTNMSWTDSFVPLSSFEDEWSQFMNLDHGYNSGAVDNSSEDSPASAALGLTPNDLTPTGSHSETPNPIESEPSKSLMDSVFNSDEMHAVDAGISHDATDLFNAILAGNPLQPDNSVFGSSFNSTISGVGLDVNAPPAVDLNDILRSFEVVTAPTAAPVAPATSNSDTDAVDVAMALNALDWVPALAAGSTTASPVPVAMKRKLTETAIETEDPATKRSRSSTPVVKRPYRRQSTKNTLTLSQLAAAASSGSSLVIEQLEDVEPAKNETEVAATIRLTSTGKPSTARPKAVVPEKYMKNGEAQTITGMSTEQILAYPNWEALMEDVDDKHRTGALAFGKMITENRDKAKWAAKKSRDERKQKVEQLEGQVEQLEKKNDGMRQVLLGLVRKGLVDISEIQEYI</sequence>
<keyword evidence="1" id="KW-0175">Coiled coil</keyword>
<dbReference type="Proteomes" id="UP001233271">
    <property type="component" value="Chromosome 6"/>
</dbReference>
<feature type="coiled-coil region" evidence="1">
    <location>
        <begin position="393"/>
        <end position="420"/>
    </location>
</feature>
<evidence type="ECO:0000256" key="1">
    <source>
        <dbReference type="SAM" id="Coils"/>
    </source>
</evidence>
<feature type="region of interest" description="Disordered" evidence="2">
    <location>
        <begin position="244"/>
        <end position="271"/>
    </location>
</feature>
<protein>
    <recommendedName>
        <fullName evidence="3">BZIP domain-containing protein</fullName>
    </recommendedName>
</protein>
<dbReference type="SUPFAM" id="SSF57959">
    <property type="entry name" value="Leucine zipper domain"/>
    <property type="match status" value="1"/>
</dbReference>
<dbReference type="AlphaFoldDB" id="A0AA48L8J7"/>
<evidence type="ECO:0000313" key="5">
    <source>
        <dbReference type="Proteomes" id="UP001233271"/>
    </source>
</evidence>
<dbReference type="KEGG" id="ccac:CcaHIS019_0603510"/>
<evidence type="ECO:0000259" key="3">
    <source>
        <dbReference type="Pfam" id="PF07716"/>
    </source>
</evidence>